<keyword evidence="7 14" id="KW-0812">Transmembrane</keyword>
<keyword evidence="6" id="KW-0808">Transferase</keyword>
<keyword evidence="4" id="KW-1003">Cell membrane</keyword>
<dbReference type="eggNOG" id="COG3290">
    <property type="taxonomic scope" value="Bacteria"/>
</dbReference>
<dbReference type="PRINTS" id="PR00344">
    <property type="entry name" value="BCTRLSENSOR"/>
</dbReference>
<keyword evidence="12" id="KW-0902">Two-component regulatory system</keyword>
<dbReference type="GO" id="GO:0005524">
    <property type="term" value="F:ATP binding"/>
    <property type="evidence" value="ECO:0007669"/>
    <property type="project" value="UniProtKB-KW"/>
</dbReference>
<gene>
    <name evidence="17" type="ORF">AJ85_19690</name>
    <name evidence="16" type="ORF">BALCAV_0212000</name>
</gene>
<evidence type="ECO:0000256" key="1">
    <source>
        <dbReference type="ARBA" id="ARBA00000085"/>
    </source>
</evidence>
<dbReference type="GO" id="GO:0030295">
    <property type="term" value="F:protein kinase activator activity"/>
    <property type="evidence" value="ECO:0007669"/>
    <property type="project" value="TreeGrafter"/>
</dbReference>
<dbReference type="Gene3D" id="3.30.565.10">
    <property type="entry name" value="Histidine kinase-like ATPase, C-terminal domain"/>
    <property type="match status" value="1"/>
</dbReference>
<evidence type="ECO:0000256" key="11">
    <source>
        <dbReference type="ARBA" id="ARBA00022989"/>
    </source>
</evidence>
<evidence type="ECO:0000313" key="16">
    <source>
        <dbReference type="EMBL" id="KGA97139.1"/>
    </source>
</evidence>
<feature type="transmembrane region" description="Helical" evidence="14">
    <location>
        <begin position="12"/>
        <end position="34"/>
    </location>
</feature>
<evidence type="ECO:0000256" key="13">
    <source>
        <dbReference type="ARBA" id="ARBA00023136"/>
    </source>
</evidence>
<evidence type="ECO:0000256" key="7">
    <source>
        <dbReference type="ARBA" id="ARBA00022692"/>
    </source>
</evidence>
<dbReference type="STRING" id="1218173.BALCAV_0212000"/>
<dbReference type="Pfam" id="PF00989">
    <property type="entry name" value="PAS"/>
    <property type="match status" value="1"/>
</dbReference>
<dbReference type="SUPFAM" id="SSF55890">
    <property type="entry name" value="Sporulation response regulatory protein Spo0B"/>
    <property type="match status" value="1"/>
</dbReference>
<evidence type="ECO:0000313" key="17">
    <source>
        <dbReference type="EMBL" id="THG89064.1"/>
    </source>
</evidence>
<keyword evidence="18" id="KW-1185">Reference proteome</keyword>
<dbReference type="GO" id="GO:0000156">
    <property type="term" value="F:phosphorelay response regulator activity"/>
    <property type="evidence" value="ECO:0007669"/>
    <property type="project" value="TreeGrafter"/>
</dbReference>
<dbReference type="EMBL" id="ALPT02000036">
    <property type="protein sequence ID" value="KGA97139.1"/>
    <property type="molecule type" value="Genomic_DNA"/>
</dbReference>
<keyword evidence="5" id="KW-0597">Phosphoprotein</keyword>
<sequence length="536" mass="60325">MKRLWEQVPLKGQVMLFSSLIVLLSLLILSLFVAHNQTNNTREYLAEKVQLSASHVAYNSLVQNSLKAGETNQELMHYIEIIREENDLLYIVVMDTNKIRFTHPNSEQIGRTFVGTDAEQVFSGEKYTSDNVGTLGPSMRAFHPVWDNEGNQIGAVSVGISTDAIANAVLDNQKILIMITTISLILGLIGAWTLANHFKKTLNGMEPKEIALAVQERNSMLEAVNDGIIAINNAGEVLLANDAAQQFLKRTGYQGPFDHTPIDLIWPELKLQEMLMTTSTDTHELIKKGDVETVVTRVPMYVNHQCVGALATFNERSHLHDIVRHLIGAEVYAHSLRSETHEFMNKLHIIQAMVETESYEELKDYIEDLSERYHMKTASAASQVEQLVEDVSISHYLAKRIGWLEQMGVHVHIQSGIPWPSMSADFIDIWVTVIGNTFDNAWEAMQHKEQKNLTLTLKQVGGVLRYVIEDNGIGFSANEKQQFLTSTKKGDHGYGLANIKKKLQPLNGTLDILSEKDKGTIITIHIPYTERRQEND</sequence>
<organism evidence="16 18">
    <name type="scientific">Alkalihalobacillus alcalophilus ATCC 27647 = CGMCC 1.3604</name>
    <dbReference type="NCBI Taxonomy" id="1218173"/>
    <lineage>
        <taxon>Bacteria</taxon>
        <taxon>Bacillati</taxon>
        <taxon>Bacillota</taxon>
        <taxon>Bacilli</taxon>
        <taxon>Bacillales</taxon>
        <taxon>Bacillaceae</taxon>
        <taxon>Alkalihalobacillus</taxon>
    </lineage>
</organism>
<dbReference type="InterPro" id="IPR003594">
    <property type="entry name" value="HATPase_dom"/>
</dbReference>
<dbReference type="GO" id="GO:0000155">
    <property type="term" value="F:phosphorelay sensor kinase activity"/>
    <property type="evidence" value="ECO:0007669"/>
    <property type="project" value="InterPro"/>
</dbReference>
<dbReference type="GO" id="GO:0007234">
    <property type="term" value="P:osmosensory signaling via phosphorelay pathway"/>
    <property type="evidence" value="ECO:0007669"/>
    <property type="project" value="TreeGrafter"/>
</dbReference>
<dbReference type="InterPro" id="IPR005467">
    <property type="entry name" value="His_kinase_dom"/>
</dbReference>
<evidence type="ECO:0000256" key="12">
    <source>
        <dbReference type="ARBA" id="ARBA00023012"/>
    </source>
</evidence>
<comment type="catalytic activity">
    <reaction evidence="1">
        <text>ATP + protein L-histidine = ADP + protein N-phospho-L-histidine.</text>
        <dbReference type="EC" id="2.7.13.3"/>
    </reaction>
</comment>
<dbReference type="PANTHER" id="PTHR42878">
    <property type="entry name" value="TWO-COMPONENT HISTIDINE KINASE"/>
    <property type="match status" value="1"/>
</dbReference>
<dbReference type="SMART" id="SM00387">
    <property type="entry name" value="HATPase_c"/>
    <property type="match status" value="1"/>
</dbReference>
<dbReference type="Proteomes" id="UP000297014">
    <property type="component" value="Unassembled WGS sequence"/>
</dbReference>
<keyword evidence="13 14" id="KW-0472">Membrane</keyword>
<keyword evidence="8" id="KW-0547">Nucleotide-binding</keyword>
<dbReference type="RefSeq" id="WP_003324349.1">
    <property type="nucleotide sequence ID" value="NZ_ALPT02000036.1"/>
</dbReference>
<comment type="subcellular location">
    <subcellularLocation>
        <location evidence="2">Cell membrane</location>
        <topology evidence="2">Multi-pass membrane protein</topology>
    </subcellularLocation>
</comment>
<evidence type="ECO:0000256" key="4">
    <source>
        <dbReference type="ARBA" id="ARBA00022475"/>
    </source>
</evidence>
<reference evidence="16 18" key="1">
    <citation type="journal article" date="2014" name="Genome Announc.">
        <title>Draft Genome Sequence of Bacillus alcalophilus AV1934, a Classic Alkaliphile Isolated from Human Feces in 1934.</title>
        <authorList>
            <person name="Attie O."/>
            <person name="Jayaprakash A."/>
            <person name="Shah H."/>
            <person name="Paulsen I.T."/>
            <person name="Morino M."/>
            <person name="Takahashi Y."/>
            <person name="Narumi I."/>
            <person name="Sachidanandam R."/>
            <person name="Satoh K."/>
            <person name="Ito M."/>
            <person name="Krulwich T.A."/>
        </authorList>
    </citation>
    <scope>NUCLEOTIDE SEQUENCE [LARGE SCALE GENOMIC DNA]</scope>
    <source>
        <strain evidence="16 18">AV1934</strain>
    </source>
</reference>
<proteinExistence type="predicted"/>
<dbReference type="InterPro" id="IPR050351">
    <property type="entry name" value="BphY/WalK/GraS-like"/>
</dbReference>
<evidence type="ECO:0000313" key="19">
    <source>
        <dbReference type="Proteomes" id="UP000297014"/>
    </source>
</evidence>
<dbReference type="EMBL" id="JALP01000266">
    <property type="protein sequence ID" value="THG89064.1"/>
    <property type="molecule type" value="Genomic_DNA"/>
</dbReference>
<dbReference type="Pfam" id="PF02518">
    <property type="entry name" value="HATPase_c"/>
    <property type="match status" value="1"/>
</dbReference>
<accession>A0A094WH77</accession>
<dbReference type="InterPro" id="IPR033463">
    <property type="entry name" value="sCache_3"/>
</dbReference>
<evidence type="ECO:0000256" key="3">
    <source>
        <dbReference type="ARBA" id="ARBA00012438"/>
    </source>
</evidence>
<dbReference type="InterPro" id="IPR004358">
    <property type="entry name" value="Sig_transdc_His_kin-like_C"/>
</dbReference>
<evidence type="ECO:0000259" key="15">
    <source>
        <dbReference type="PROSITE" id="PS50109"/>
    </source>
</evidence>
<protein>
    <recommendedName>
        <fullName evidence="3">histidine kinase</fullName>
        <ecNumber evidence="3">2.7.13.3</ecNumber>
    </recommendedName>
</protein>
<dbReference type="Gene3D" id="1.10.287.130">
    <property type="match status" value="1"/>
</dbReference>
<dbReference type="SUPFAM" id="SSF55874">
    <property type="entry name" value="ATPase domain of HSP90 chaperone/DNA topoisomerase II/histidine kinase"/>
    <property type="match status" value="1"/>
</dbReference>
<keyword evidence="9 16" id="KW-0418">Kinase</keyword>
<dbReference type="SUPFAM" id="SSF103190">
    <property type="entry name" value="Sensory domain-like"/>
    <property type="match status" value="1"/>
</dbReference>
<dbReference type="InterPro" id="IPR036890">
    <property type="entry name" value="HATPase_C_sf"/>
</dbReference>
<name>A0A094WH77_ALKAL</name>
<dbReference type="GO" id="GO:0005886">
    <property type="term" value="C:plasma membrane"/>
    <property type="evidence" value="ECO:0007669"/>
    <property type="project" value="UniProtKB-SubCell"/>
</dbReference>
<dbReference type="PROSITE" id="PS50109">
    <property type="entry name" value="HIS_KIN"/>
    <property type="match status" value="1"/>
</dbReference>
<evidence type="ECO:0000256" key="9">
    <source>
        <dbReference type="ARBA" id="ARBA00022777"/>
    </source>
</evidence>
<comment type="caution">
    <text evidence="16">The sequence shown here is derived from an EMBL/GenBank/DDBJ whole genome shotgun (WGS) entry which is preliminary data.</text>
</comment>
<dbReference type="OrthoDB" id="9792686at2"/>
<evidence type="ECO:0000256" key="10">
    <source>
        <dbReference type="ARBA" id="ARBA00022840"/>
    </source>
</evidence>
<dbReference type="AlphaFoldDB" id="A0A094WH77"/>
<dbReference type="Gene3D" id="3.30.450.20">
    <property type="entry name" value="PAS domain"/>
    <property type="match status" value="2"/>
</dbReference>
<dbReference type="GO" id="GO:0006355">
    <property type="term" value="P:regulation of DNA-templated transcription"/>
    <property type="evidence" value="ECO:0007669"/>
    <property type="project" value="InterPro"/>
</dbReference>
<keyword evidence="10" id="KW-0067">ATP-binding</keyword>
<dbReference type="InterPro" id="IPR016120">
    <property type="entry name" value="Sig_transdc_His_kin_SpoOB"/>
</dbReference>
<dbReference type="InterPro" id="IPR029151">
    <property type="entry name" value="Sensor-like_sf"/>
</dbReference>
<evidence type="ECO:0000313" key="18">
    <source>
        <dbReference type="Proteomes" id="UP000002754"/>
    </source>
</evidence>
<keyword evidence="11 14" id="KW-1133">Transmembrane helix</keyword>
<evidence type="ECO:0000256" key="5">
    <source>
        <dbReference type="ARBA" id="ARBA00022553"/>
    </source>
</evidence>
<feature type="transmembrane region" description="Helical" evidence="14">
    <location>
        <begin position="175"/>
        <end position="195"/>
    </location>
</feature>
<feature type="domain" description="Histidine kinase" evidence="15">
    <location>
        <begin position="433"/>
        <end position="530"/>
    </location>
</feature>
<dbReference type="InterPro" id="IPR013767">
    <property type="entry name" value="PAS_fold"/>
</dbReference>
<dbReference type="Proteomes" id="UP000002754">
    <property type="component" value="Unassembled WGS sequence"/>
</dbReference>
<reference evidence="17 19" key="2">
    <citation type="submission" date="2014-01" db="EMBL/GenBank/DDBJ databases">
        <title>Draft genome sequencing of Bacillus alcalophilus CGMCC 1.3604.</title>
        <authorList>
            <person name="Yang J."/>
            <person name="Diao L."/>
            <person name="Yang S."/>
        </authorList>
    </citation>
    <scope>NUCLEOTIDE SEQUENCE [LARGE SCALE GENOMIC DNA]</scope>
    <source>
        <strain evidence="17 19">CGMCC 1.3604</strain>
    </source>
</reference>
<evidence type="ECO:0000256" key="6">
    <source>
        <dbReference type="ARBA" id="ARBA00022679"/>
    </source>
</evidence>
<dbReference type="PANTHER" id="PTHR42878:SF14">
    <property type="entry name" value="OSMOLARITY TWO-COMPONENT SYSTEM PROTEIN SSK1"/>
    <property type="match status" value="1"/>
</dbReference>
<evidence type="ECO:0000256" key="14">
    <source>
        <dbReference type="SAM" id="Phobius"/>
    </source>
</evidence>
<dbReference type="Pfam" id="PF17203">
    <property type="entry name" value="sCache_3_2"/>
    <property type="match status" value="1"/>
</dbReference>
<evidence type="ECO:0000256" key="8">
    <source>
        <dbReference type="ARBA" id="ARBA00022741"/>
    </source>
</evidence>
<evidence type="ECO:0000256" key="2">
    <source>
        <dbReference type="ARBA" id="ARBA00004651"/>
    </source>
</evidence>
<dbReference type="EC" id="2.7.13.3" evidence="3"/>